<comment type="caution">
    <text evidence="1">The sequence shown here is derived from an EMBL/GenBank/DDBJ whole genome shotgun (WGS) entry which is preliminary data.</text>
</comment>
<dbReference type="AlphaFoldDB" id="A0A6B2H9H6"/>
<name>A0A6B2H9H6_9BACT</name>
<dbReference type="InterPro" id="IPR036514">
    <property type="entry name" value="SGNH_hydro_sf"/>
</dbReference>
<evidence type="ECO:0000313" key="1">
    <source>
        <dbReference type="EMBL" id="NDK56182.1"/>
    </source>
</evidence>
<evidence type="ECO:0000313" key="2">
    <source>
        <dbReference type="Proteomes" id="UP000478546"/>
    </source>
</evidence>
<sequence length="297" mass="33004">MNIFFSVSSYKKRHRVIAFLLILVQLWFTRCTSPEVAPIPAPPQKDYTTNNNAEIIVVIGDSIANGTNERDGKKGPDPDGALLEWDGSSLYTVTNTDTKTANLGSWHPSHAIAYKQKTGKNTILIEGALGGAEWYPHNDNVNWYETGSLYKPLLENVKSALQTFGAKKVRVVYIVLGVNDARGTQSIANVRRGMFSLIDRLNQDLEIPAIRIVNIGRAEKGITERVQDVRKLIDNADANYIYSDGQQHGLGLVQIYNNVKLADDLARYEGLGLYHTDNLHLTQAGNNYLGKYLGENL</sequence>
<dbReference type="Pfam" id="PF00657">
    <property type="entry name" value="Lipase_GDSL"/>
    <property type="match status" value="1"/>
</dbReference>
<dbReference type="SUPFAM" id="SSF52266">
    <property type="entry name" value="SGNH hydrolase"/>
    <property type="match status" value="1"/>
</dbReference>
<gene>
    <name evidence="1" type="ORF">GWO68_09665</name>
</gene>
<dbReference type="GO" id="GO:0016788">
    <property type="term" value="F:hydrolase activity, acting on ester bonds"/>
    <property type="evidence" value="ECO:0007669"/>
    <property type="project" value="InterPro"/>
</dbReference>
<keyword evidence="2" id="KW-1185">Reference proteome</keyword>
<reference evidence="1 2" key="1">
    <citation type="submission" date="2020-01" db="EMBL/GenBank/DDBJ databases">
        <authorList>
            <person name="Kim M.K."/>
        </authorList>
    </citation>
    <scope>NUCLEOTIDE SEQUENCE [LARGE SCALE GENOMIC DNA]</scope>
    <source>
        <strain evidence="1 2">BT213</strain>
    </source>
</reference>
<keyword evidence="1" id="KW-0378">Hydrolase</keyword>
<dbReference type="InterPro" id="IPR001087">
    <property type="entry name" value="GDSL"/>
</dbReference>
<dbReference type="RefSeq" id="WP_162346246.1">
    <property type="nucleotide sequence ID" value="NZ_JAAEAA010000011.1"/>
</dbReference>
<dbReference type="Gene3D" id="3.40.50.1110">
    <property type="entry name" value="SGNH hydrolase"/>
    <property type="match status" value="1"/>
</dbReference>
<accession>A0A6B2H9H6</accession>
<protein>
    <submittedName>
        <fullName evidence="1">SGNH/GDSL hydrolase family protein</fullName>
    </submittedName>
</protein>
<dbReference type="EMBL" id="JAAEAA010000011">
    <property type="protein sequence ID" value="NDK56182.1"/>
    <property type="molecule type" value="Genomic_DNA"/>
</dbReference>
<dbReference type="Proteomes" id="UP000478546">
    <property type="component" value="Unassembled WGS sequence"/>
</dbReference>
<proteinExistence type="predicted"/>
<organism evidence="1 2">
    <name type="scientific">Pontibacter fetidus</name>
    <dbReference type="NCBI Taxonomy" id="2700082"/>
    <lineage>
        <taxon>Bacteria</taxon>
        <taxon>Pseudomonadati</taxon>
        <taxon>Bacteroidota</taxon>
        <taxon>Cytophagia</taxon>
        <taxon>Cytophagales</taxon>
        <taxon>Hymenobacteraceae</taxon>
        <taxon>Pontibacter</taxon>
    </lineage>
</organism>